<evidence type="ECO:0000256" key="1">
    <source>
        <dbReference type="SAM" id="MobiDB-lite"/>
    </source>
</evidence>
<keyword evidence="4" id="KW-1185">Reference proteome</keyword>
<comment type="caution">
    <text evidence="3">The sequence shown here is derived from an EMBL/GenBank/DDBJ whole genome shotgun (WGS) entry which is preliminary data.</text>
</comment>
<organism evidence="3 4">
    <name type="scientific">Subtercola frigoramans</name>
    <dbReference type="NCBI Taxonomy" id="120298"/>
    <lineage>
        <taxon>Bacteria</taxon>
        <taxon>Bacillati</taxon>
        <taxon>Actinomycetota</taxon>
        <taxon>Actinomycetes</taxon>
        <taxon>Micrococcales</taxon>
        <taxon>Microbacteriaceae</taxon>
        <taxon>Subtercola</taxon>
    </lineage>
</organism>
<dbReference type="Proteomes" id="UP000776164">
    <property type="component" value="Unassembled WGS sequence"/>
</dbReference>
<feature type="compositionally biased region" description="Basic and acidic residues" evidence="1">
    <location>
        <begin position="21"/>
        <end position="30"/>
    </location>
</feature>
<feature type="region of interest" description="Disordered" evidence="1">
    <location>
        <begin position="1"/>
        <end position="43"/>
    </location>
</feature>
<protein>
    <recommendedName>
        <fullName evidence="5">DUF4012 domain-containing protein</fullName>
    </recommendedName>
</protein>
<proteinExistence type="predicted"/>
<evidence type="ECO:0000313" key="4">
    <source>
        <dbReference type="Proteomes" id="UP000776164"/>
    </source>
</evidence>
<feature type="transmembrane region" description="Helical" evidence="2">
    <location>
        <begin position="48"/>
        <end position="70"/>
    </location>
</feature>
<name>A0ABS2L975_9MICO</name>
<evidence type="ECO:0000256" key="2">
    <source>
        <dbReference type="SAM" id="Phobius"/>
    </source>
</evidence>
<evidence type="ECO:0000313" key="3">
    <source>
        <dbReference type="EMBL" id="MBM7473285.1"/>
    </source>
</evidence>
<dbReference type="Pfam" id="PF13196">
    <property type="entry name" value="DUF4012"/>
    <property type="match status" value="1"/>
</dbReference>
<evidence type="ECO:0008006" key="5">
    <source>
        <dbReference type="Google" id="ProtNLM"/>
    </source>
</evidence>
<reference evidence="3 4" key="1">
    <citation type="submission" date="2021-01" db="EMBL/GenBank/DDBJ databases">
        <title>Sequencing the genomes of 1000 actinobacteria strains.</title>
        <authorList>
            <person name="Klenk H.-P."/>
        </authorList>
    </citation>
    <scope>NUCLEOTIDE SEQUENCE [LARGE SCALE GENOMIC DNA]</scope>
    <source>
        <strain evidence="3 4">DSM 13057</strain>
    </source>
</reference>
<keyword evidence="2" id="KW-1133">Transmembrane helix</keyword>
<accession>A0ABS2L975</accession>
<keyword evidence="2" id="KW-0472">Membrane</keyword>
<keyword evidence="2" id="KW-0812">Transmembrane</keyword>
<dbReference type="InterPro" id="IPR025101">
    <property type="entry name" value="DUF4012"/>
</dbReference>
<dbReference type="RefSeq" id="WP_205110608.1">
    <property type="nucleotide sequence ID" value="NZ_BAAAHT010000014.1"/>
</dbReference>
<sequence>MPSIESADTDSVAPEPTQPELSRREQRRAASDPAGHPERRHTKRRRRVIVWSSIAVVVIGLGCAIGWVAFQALQAKSALESAQGSVSKIQTQLASLDTTGLAASAKEFADAAHDARVHTDDPLYGFAEGVPIVGPNLTAVRELSTALDNLGSQALMPVVDFSAGLTPDSIRPSNGKFNTALLTTGDATLASADAAIVAQQAAVASIDTANTVGQIGSAQKLMTSALTKAHDQIGKVRTTLATAENVLGMNGTRHYVLAFLNNAETTALGGGPASLSLLTVDNGAFGITDQGSSQNFPTNDGPVREMDQNLINIFSTGINSTLNWSTARPDFPTAGESIKAWWEKYKSEKVDGVISIDPIALGYILDATGPVTLASGEQITGQNAVPLLLHDIYLRYPESEIQAQTDIFFADAAKSIFSGLTSTSADPQTLLTAVNKAIDTGNIMAWSPVAEEQKLMDGSKLQGVLPTDNSKSTVVGTYFRDVSVSKTDYWLATATDFTTDVCQNPQNPTFTMTATLHSTITPEEAATLAPFVTGAKFKGAKFSTQVFVYGPVGAAVTATSAGDTSVSATVLSSASDLGRPVARFQVDLAPGETNTVTATFQGAAGTYGPPILQSTPMMNPTVATATAAGCK</sequence>
<gene>
    <name evidence="3" type="ORF">JOE66_002919</name>
</gene>
<dbReference type="EMBL" id="JAFBBU010000001">
    <property type="protein sequence ID" value="MBM7473285.1"/>
    <property type="molecule type" value="Genomic_DNA"/>
</dbReference>